<name>A0A1I3F147_9PLAN</name>
<feature type="transmembrane region" description="Helical" evidence="1">
    <location>
        <begin position="189"/>
        <end position="209"/>
    </location>
</feature>
<feature type="transmembrane region" description="Helical" evidence="1">
    <location>
        <begin position="162"/>
        <end position="183"/>
    </location>
</feature>
<accession>A0A1I3F147</accession>
<dbReference type="AlphaFoldDB" id="A0A1I3F147"/>
<dbReference type="Pfam" id="PF06182">
    <property type="entry name" value="ABC2_membrane_6"/>
    <property type="match status" value="1"/>
</dbReference>
<dbReference type="STRING" id="1576369.SAMN05421753_10532"/>
<sequence length="314" mass="35469">MATPSTRKPPPSACDLLVLTLVPYPLTSQMSDAATNAVSPFVSKWRTNWIILRTCIEERLVYRADFALGTLFRFLPIVTQIYLWGAIFAAGTSEQHAEIGGYTYYDMVAYYLLTMVGRAFSSMPGLTSGIATQVRDGSIKKFLTQPIDMLGYLFWHRIAHKLVYYGVALGPFVLVFWLCRSYFPPMPDLVTIAGFVACLMMAFLLGFLIESLMGLIAFWFLEVSSLLFIYMMLNYFLSGHMIPLDFLPAWAQGIVNLLPFRFLAFEPAAIWLGRYDHTQLGQLLLIQFGWIAGLFIANRLAFHFGVKRYSAFGG</sequence>
<dbReference type="Proteomes" id="UP000199518">
    <property type="component" value="Unassembled WGS sequence"/>
</dbReference>
<protein>
    <submittedName>
        <fullName evidence="2">ABC-2 type transport system permease protein</fullName>
    </submittedName>
</protein>
<keyword evidence="1" id="KW-1133">Transmembrane helix</keyword>
<evidence type="ECO:0000313" key="3">
    <source>
        <dbReference type="Proteomes" id="UP000199518"/>
    </source>
</evidence>
<evidence type="ECO:0000313" key="2">
    <source>
        <dbReference type="EMBL" id="SFI04927.1"/>
    </source>
</evidence>
<reference evidence="3" key="1">
    <citation type="submission" date="2016-10" db="EMBL/GenBank/DDBJ databases">
        <authorList>
            <person name="Varghese N."/>
            <person name="Submissions S."/>
        </authorList>
    </citation>
    <scope>NUCLEOTIDE SEQUENCE [LARGE SCALE GENOMIC DNA]</scope>
    <source>
        <strain evidence="3">DSM 26348</strain>
    </source>
</reference>
<dbReference type="EMBL" id="FOQD01000005">
    <property type="protein sequence ID" value="SFI04927.1"/>
    <property type="molecule type" value="Genomic_DNA"/>
</dbReference>
<feature type="transmembrane region" description="Helical" evidence="1">
    <location>
        <begin position="66"/>
        <end position="88"/>
    </location>
</feature>
<keyword evidence="1" id="KW-0812">Transmembrane</keyword>
<feature type="transmembrane region" description="Helical" evidence="1">
    <location>
        <begin position="216"/>
        <end position="237"/>
    </location>
</feature>
<feature type="transmembrane region" description="Helical" evidence="1">
    <location>
        <begin position="284"/>
        <end position="306"/>
    </location>
</feature>
<feature type="transmembrane region" description="Helical" evidence="1">
    <location>
        <begin position="108"/>
        <end position="131"/>
    </location>
</feature>
<keyword evidence="1" id="KW-0472">Membrane</keyword>
<gene>
    <name evidence="2" type="ORF">SAMN05421753_10532</name>
</gene>
<organism evidence="2 3">
    <name type="scientific">Planctomicrobium piriforme</name>
    <dbReference type="NCBI Taxonomy" id="1576369"/>
    <lineage>
        <taxon>Bacteria</taxon>
        <taxon>Pseudomonadati</taxon>
        <taxon>Planctomycetota</taxon>
        <taxon>Planctomycetia</taxon>
        <taxon>Planctomycetales</taxon>
        <taxon>Planctomycetaceae</taxon>
        <taxon>Planctomicrobium</taxon>
    </lineage>
</organism>
<dbReference type="InterPro" id="IPR010390">
    <property type="entry name" value="ABC-2_transporter-like"/>
</dbReference>
<dbReference type="PANTHER" id="PTHR36832">
    <property type="entry name" value="SLR1174 PROTEIN-RELATED"/>
    <property type="match status" value="1"/>
</dbReference>
<proteinExistence type="predicted"/>
<evidence type="ECO:0000256" key="1">
    <source>
        <dbReference type="SAM" id="Phobius"/>
    </source>
</evidence>
<dbReference type="PANTHER" id="PTHR36832:SF1">
    <property type="entry name" value="SLR1174 PROTEIN"/>
    <property type="match status" value="1"/>
</dbReference>
<keyword evidence="3" id="KW-1185">Reference proteome</keyword>